<proteinExistence type="predicted"/>
<dbReference type="Gene3D" id="3.60.10.10">
    <property type="entry name" value="Endonuclease/exonuclease/phosphatase"/>
    <property type="match status" value="1"/>
</dbReference>
<dbReference type="InterPro" id="IPR036691">
    <property type="entry name" value="Endo/exonu/phosph_ase_sf"/>
</dbReference>
<evidence type="ECO:0000313" key="1">
    <source>
        <dbReference type="EMBL" id="KOG00703.1"/>
    </source>
</evidence>
<dbReference type="AlphaFoldDB" id="A0A0L8IGX8"/>
<dbReference type="SUPFAM" id="SSF56219">
    <property type="entry name" value="DNase I-like"/>
    <property type="match status" value="1"/>
</dbReference>
<organism evidence="1">
    <name type="scientific">Octopus bimaculoides</name>
    <name type="common">California two-spotted octopus</name>
    <dbReference type="NCBI Taxonomy" id="37653"/>
    <lineage>
        <taxon>Eukaryota</taxon>
        <taxon>Metazoa</taxon>
        <taxon>Spiralia</taxon>
        <taxon>Lophotrochozoa</taxon>
        <taxon>Mollusca</taxon>
        <taxon>Cephalopoda</taxon>
        <taxon>Coleoidea</taxon>
        <taxon>Octopodiformes</taxon>
        <taxon>Octopoda</taxon>
        <taxon>Incirrata</taxon>
        <taxon>Octopodidae</taxon>
        <taxon>Octopus</taxon>
    </lineage>
</organism>
<feature type="non-terminal residue" evidence="1">
    <location>
        <position position="157"/>
    </location>
</feature>
<dbReference type="EMBL" id="KQ415761">
    <property type="protein sequence ID" value="KOG00703.1"/>
    <property type="molecule type" value="Genomic_DNA"/>
</dbReference>
<protein>
    <recommendedName>
        <fullName evidence="2">Endonuclease/exonuclease/phosphatase domain-containing protein</fullName>
    </recommendedName>
</protein>
<gene>
    <name evidence="1" type="ORF">OCBIM_22037631mg</name>
</gene>
<dbReference type="STRING" id="37653.A0A0L8IGX8"/>
<feature type="non-terminal residue" evidence="1">
    <location>
        <position position="1"/>
    </location>
</feature>
<dbReference type="InterPro" id="IPR027124">
    <property type="entry name" value="Swc5/CFDP1/2"/>
</dbReference>
<evidence type="ECO:0008006" key="2">
    <source>
        <dbReference type="Google" id="ProtNLM"/>
    </source>
</evidence>
<dbReference type="PANTHER" id="PTHR23227:SF67">
    <property type="entry name" value="CRANIOFACIAL DEVELOPMENT PROTEIN 2-LIKE"/>
    <property type="match status" value="1"/>
</dbReference>
<name>A0A0L8IGX8_OCTBM</name>
<accession>A0A0L8IGX8</accession>
<reference evidence="1" key="1">
    <citation type="submission" date="2015-07" db="EMBL/GenBank/DDBJ databases">
        <title>MeaNS - Measles Nucleotide Surveillance Program.</title>
        <authorList>
            <person name="Tran T."/>
            <person name="Druce J."/>
        </authorList>
    </citation>
    <scope>NUCLEOTIDE SEQUENCE</scope>
    <source>
        <strain evidence="1">UCB-OBI-ISO-001</strain>
        <tissue evidence="1">Gonad</tissue>
    </source>
</reference>
<dbReference type="PANTHER" id="PTHR23227">
    <property type="entry name" value="BUCENTAUR RELATED"/>
    <property type="match status" value="1"/>
</dbReference>
<sequence>AYGPGSERSEVEVEEFWRELTECVNRVGISGYVVVLGDLNARVGNEEVENVVGKYGVPGRNESGRRLLEQEMVVGNSIFKKWEENKFTWWRVEGGTVVGRALMGYVLIDKKVAGRLVDVHMMRGEGGGVSDHFLVQSKLKVCSKRNVRRVTERRGCE</sequence>